<feature type="region of interest" description="Disordered" evidence="1">
    <location>
        <begin position="1"/>
        <end position="31"/>
    </location>
</feature>
<protein>
    <submittedName>
        <fullName evidence="2">Uncharacterized protein</fullName>
    </submittedName>
</protein>
<evidence type="ECO:0000313" key="2">
    <source>
        <dbReference type="EMBL" id="URE47748.1"/>
    </source>
</evidence>
<sequence>MRKLEKQRNNLLLHNAGELDPPLGNVDRARR</sequence>
<dbReference type="OrthoDB" id="1929779at2759"/>
<dbReference type="Proteomes" id="UP001055439">
    <property type="component" value="Chromosome 9"/>
</dbReference>
<keyword evidence="3" id="KW-1185">Reference proteome</keyword>
<evidence type="ECO:0000256" key="1">
    <source>
        <dbReference type="SAM" id="MobiDB-lite"/>
    </source>
</evidence>
<accession>A0A9E7IJF0</accession>
<gene>
    <name evidence="2" type="ORF">MUK42_13698</name>
</gene>
<reference evidence="2" key="1">
    <citation type="submission" date="2022-05" db="EMBL/GenBank/DDBJ databases">
        <title>The Musa troglodytarum L. genome provides insights into the mechanism of non-climacteric behaviour and enrichment of carotenoids.</title>
        <authorList>
            <person name="Wang J."/>
        </authorList>
    </citation>
    <scope>NUCLEOTIDE SEQUENCE</scope>
    <source>
        <tissue evidence="2">Leaf</tissue>
    </source>
</reference>
<dbReference type="EMBL" id="CP097511">
    <property type="protein sequence ID" value="URE47748.1"/>
    <property type="molecule type" value="Genomic_DNA"/>
</dbReference>
<dbReference type="AlphaFoldDB" id="A0A9E7IJF0"/>
<organism evidence="2 3">
    <name type="scientific">Musa troglodytarum</name>
    <name type="common">fe'i banana</name>
    <dbReference type="NCBI Taxonomy" id="320322"/>
    <lineage>
        <taxon>Eukaryota</taxon>
        <taxon>Viridiplantae</taxon>
        <taxon>Streptophyta</taxon>
        <taxon>Embryophyta</taxon>
        <taxon>Tracheophyta</taxon>
        <taxon>Spermatophyta</taxon>
        <taxon>Magnoliopsida</taxon>
        <taxon>Liliopsida</taxon>
        <taxon>Zingiberales</taxon>
        <taxon>Musaceae</taxon>
        <taxon>Musa</taxon>
    </lineage>
</organism>
<proteinExistence type="predicted"/>
<evidence type="ECO:0000313" key="3">
    <source>
        <dbReference type="Proteomes" id="UP001055439"/>
    </source>
</evidence>
<name>A0A9E7IJF0_9LILI</name>